<feature type="zinc finger region" description="C3H1-type" evidence="13">
    <location>
        <begin position="141"/>
        <end position="165"/>
    </location>
</feature>
<dbReference type="Pfam" id="PF13923">
    <property type="entry name" value="zf-C3HC4_2"/>
    <property type="match status" value="1"/>
</dbReference>
<name>A0AAN8FMP0_TRICO</name>
<dbReference type="GO" id="GO:0006397">
    <property type="term" value="P:mRNA processing"/>
    <property type="evidence" value="ECO:0007669"/>
    <property type="project" value="UniProtKB-KW"/>
</dbReference>
<feature type="domain" description="C2H2-type" evidence="20">
    <location>
        <begin position="1547"/>
        <end position="1575"/>
    </location>
</feature>
<evidence type="ECO:0000256" key="2">
    <source>
        <dbReference type="ARBA" id="ARBA00016264"/>
    </source>
</evidence>
<dbReference type="SMART" id="SM00184">
    <property type="entry name" value="RING"/>
    <property type="match status" value="1"/>
</dbReference>
<keyword evidence="4 13" id="KW-0479">Metal-binding</keyword>
<dbReference type="InterPro" id="IPR001841">
    <property type="entry name" value="Znf_RING"/>
</dbReference>
<keyword evidence="5" id="KW-0677">Repeat</keyword>
<dbReference type="FunFam" id="3.30.40.10:FF:000122">
    <property type="entry name" value="polycomb group RING finger protein 1"/>
    <property type="match status" value="1"/>
</dbReference>
<dbReference type="SUPFAM" id="SSF57850">
    <property type="entry name" value="RING/U-box"/>
    <property type="match status" value="1"/>
</dbReference>
<sequence>MIATRQLVSVFQQPTMRLKIPLTMDEVIGSIDAEMTDVEEALLHQVGAREVPFAGMDKSGRGVCLKHVQGICTMNLVCPLRHIVGDKAVVCKHWLRGLCKKGDQCEFLHEYDLTKMPECFFFSKYMACSNRECPFRHIDPETKMKDCPWYDRGFCRHGPYCKHRHRRRVICPNYVVGFCPDGKECKFTHPSFALPAPENCASNNKRLFNHQIICHNCHERGHKATHCPHLPTQQGKRFGALQTSESNPITNRTVTTVQPVDLSLFPDKKSLSEVTCYKCGEKGHYANRCHKGALAFLSNTAHLAQEQREKDEREGRQKDKDKDEKKVEGSHKRKRAGRSGHEVKAKVSKKEDGDGETREVKESYSLQLKKINAHLTCNLCKGYLIDAITVIDCLHTFCKSCLLTYFEEEDNCCPSCEQLIHQSHPSHYVAFDRTMQDIVYKLVPGLLESERKRRLDFLRDKKRMAGEEVDEEEEETEKKDESSQGTNRCFEGEPGISHHRNDEHMIVLLSPGAPDLPKPTRPIVRLSGMATVNTLKRYISMTVVAAQLSASSILGFVLSPVAAAYNSLALLPFQLFSIEVWRLITCHFVGHNILLFAWTIWSLHFGTNLIRQNNSNESLLKIYAITQVVILQAVFAIQISWTYLRFFNPQDSEGTYGDGSEHFVWASLFPRILQPFCTILGRICFRSLVKLGVCKRTVSKRDMQKALRDLNERLSKTKKMETIAWEEDAEDEKDGSGTVEQSTGHKGEKNEERFARDLAKQKFAFAFAKRTPDMSDEAQQRFARDLDGNKKFAFAFAKRFAGEFRRLNRTRPGPLFHLSQLNNGTQKNPEVQNTRQDPMVILWDGVMELQDLGRDPPAQCSAGPVGDDLFHWQATIMGPPESPYQGGVFFLTIHFPTDYPFKPPKYCCQSAHFCVIQIPMIPWCPKLLESIKQIATVDTTGDECRLSLSHESFEPPSPGIYYGRIILLNTLENFKGLDRRTLLQEEACKVWQSIESGEWLLYPERLISFVFTVYADLKKFHYYYWNCFPALCFPENIKQEVLPVPDDGKLMRYFDDAKSCVFLLDSKGNCRSLQELGGVEDAAEIKVVFADPSPVADCAGWPLRNIVAAVAYMKKSWRWCSFVSLRGGGDLKEFKISWDETEVTRTPASVGWERNTQGKMVPQFVDMRKQFDPKKNSLAAQNATLRGGEWHFLVLILGAGTLGSNIARCLMAWGVKKITFVDNSFVSYSNPVRQSLSEFADAREGRSKAETAAAALQRIYPSIESEAVLLTVPMPGHTVAPSEEAALVRDVEVIEQLVSAHDVVFLALDSREARWLPTVLASKHGKMAFSVALGFDNYVVIRHGVKGGETQSQKDLQFATLDVAYAVRLALRLVPGKESSSFFCGIIYNTTSVRDGTVIPYSELACYFCSDVTAPGNSSTDRTLDQQCTMTPCVRRFEKCVACGRTVAEEYANRGAEFVKEVMNCPSYLEKLTGLDQLQASINDVHIEFSDDNDSVMSLYVVKHMARVHSKEKEDKKPLECSICGKNFPRLSHLQRHQLIHIKQREWACPFCEHSFVQKPHLMRHIGRRHTSQYRDGLEDKIATNKWRTEKKPIEVDLPKKFDEDTPSTQQCGDLVPRLLCVHCGATFDNRTDLDRHVTNTHRSLKCQHCGEIFDGYASLKAHEMRQRAQSFVCSCGASFSRQSELRAHRDACRKRGSFLCLVCERLFTQRVQLDRHWKKEHFVNAQCTECGWIAAAPLRKAEHALEVHKKDICGYCGVDEPSIDHVSAEHWKRLKKSIPVRQTNKEQDRSSSSRADTPPSEATDAPFNVEEDQKQPCEEALREEAPPNAEKDRLHPVTADVSAPASVGEERYLNVVLSVPDDVVDEFYFGVRLPEEIRQLFPELLNARVCIVEPFAGQKRFLSLHIPVIRPEGADARADRLLSIMQFTAKLLGAKDDALTIDVSLPAFSCLVSFERKLLPQVQVRHLKMKIAHEMLLPCGSFKVLNAGKPLNDDDLQLVAAGLKEGAKLTVVINSGDMADSNPEMEDRLKAILGDSATPLNMLRLRQSIQNYVNFMSLDDLERYAKKMAEDAE</sequence>
<dbReference type="PROSITE" id="PS50103">
    <property type="entry name" value="ZF_C3H1"/>
    <property type="match status" value="4"/>
</dbReference>
<dbReference type="InterPro" id="IPR017907">
    <property type="entry name" value="Znf_RING_CS"/>
</dbReference>
<evidence type="ECO:0000259" key="18">
    <source>
        <dbReference type="PROSITE" id="PS50103"/>
    </source>
</evidence>
<dbReference type="GO" id="GO:0005737">
    <property type="term" value="C:cytoplasm"/>
    <property type="evidence" value="ECO:0007669"/>
    <property type="project" value="UniProtKB-ARBA"/>
</dbReference>
<feature type="compositionally biased region" description="Basic and acidic residues" evidence="14">
    <location>
        <begin position="305"/>
        <end position="330"/>
    </location>
</feature>
<dbReference type="InterPro" id="IPR000608">
    <property type="entry name" value="UBC"/>
</dbReference>
<evidence type="ECO:0000259" key="16">
    <source>
        <dbReference type="PROSITE" id="PS50053"/>
    </source>
</evidence>
<proteinExistence type="predicted"/>
<dbReference type="Gene3D" id="4.10.60.10">
    <property type="entry name" value="Zinc finger, CCHC-type"/>
    <property type="match status" value="1"/>
</dbReference>
<dbReference type="SMART" id="SM00212">
    <property type="entry name" value="UBCc"/>
    <property type="match status" value="1"/>
</dbReference>
<dbReference type="InterPro" id="IPR000626">
    <property type="entry name" value="Ubiquitin-like_dom"/>
</dbReference>
<dbReference type="PANTHER" id="PTHR23102">
    <property type="entry name" value="CLEAVAGE AND POLYADENYLATION SPECIFICITY FACTOR SUBUNIT 4-RELATED"/>
    <property type="match status" value="1"/>
</dbReference>
<dbReference type="PROSITE" id="PS00518">
    <property type="entry name" value="ZF_RING_1"/>
    <property type="match status" value="1"/>
</dbReference>
<gene>
    <name evidence="22" type="ORF">GCK32_000919</name>
</gene>
<dbReference type="SUPFAM" id="SSF90229">
    <property type="entry name" value="CCCH zinc finger"/>
    <property type="match status" value="1"/>
</dbReference>
<dbReference type="InterPro" id="IPR035985">
    <property type="entry name" value="Ubiquitin-activating_enz"/>
</dbReference>
<feature type="domain" description="C3H1-type" evidence="18">
    <location>
        <begin position="113"/>
        <end position="140"/>
    </location>
</feature>
<dbReference type="SUPFAM" id="SSF54495">
    <property type="entry name" value="UBC-like"/>
    <property type="match status" value="1"/>
</dbReference>
<feature type="zinc finger region" description="C3H1-type" evidence="13">
    <location>
        <begin position="113"/>
        <end position="140"/>
    </location>
</feature>
<dbReference type="InterPro" id="IPR001878">
    <property type="entry name" value="Znf_CCHC"/>
</dbReference>
<keyword evidence="11" id="KW-0804">Transcription</keyword>
<comment type="caution">
    <text evidence="22">The sequence shown here is derived from an EMBL/GenBank/DDBJ whole genome shotgun (WGS) entry which is preliminary data.</text>
</comment>
<dbReference type="GO" id="GO:0008270">
    <property type="term" value="F:zinc ion binding"/>
    <property type="evidence" value="ECO:0007669"/>
    <property type="project" value="UniProtKB-KW"/>
</dbReference>
<evidence type="ECO:0000313" key="22">
    <source>
        <dbReference type="EMBL" id="KAK5967013.1"/>
    </source>
</evidence>
<evidence type="ECO:0000256" key="13">
    <source>
        <dbReference type="PROSITE-ProRule" id="PRU00723"/>
    </source>
</evidence>
<dbReference type="InterPro" id="IPR013087">
    <property type="entry name" value="Znf_C2H2_type"/>
</dbReference>
<evidence type="ECO:0000256" key="11">
    <source>
        <dbReference type="ARBA" id="ARBA00023163"/>
    </source>
</evidence>
<dbReference type="PROSITE" id="PS00028">
    <property type="entry name" value="ZINC_FINGER_C2H2_1"/>
    <property type="match status" value="4"/>
</dbReference>
<dbReference type="SUPFAM" id="SSF69572">
    <property type="entry name" value="Activating enzymes of the ubiquitin-like proteins"/>
    <property type="match status" value="1"/>
</dbReference>
<evidence type="ECO:0000256" key="3">
    <source>
        <dbReference type="ARBA" id="ARBA00022664"/>
    </source>
</evidence>
<evidence type="ECO:0000256" key="10">
    <source>
        <dbReference type="ARBA" id="ARBA00023125"/>
    </source>
</evidence>
<evidence type="ECO:0000259" key="17">
    <source>
        <dbReference type="PROSITE" id="PS50089"/>
    </source>
</evidence>
<dbReference type="GO" id="GO:0008641">
    <property type="term" value="F:ubiquitin-like modifier activating enzyme activity"/>
    <property type="evidence" value="ECO:0007669"/>
    <property type="project" value="InterPro"/>
</dbReference>
<dbReference type="Pfam" id="PF00642">
    <property type="entry name" value="zf-CCCH"/>
    <property type="match status" value="1"/>
</dbReference>
<evidence type="ECO:0000256" key="9">
    <source>
        <dbReference type="ARBA" id="ARBA00023015"/>
    </source>
</evidence>
<feature type="compositionally biased region" description="Basic and acidic residues" evidence="14">
    <location>
        <begin position="339"/>
        <end position="359"/>
    </location>
</feature>
<evidence type="ECO:0000259" key="19">
    <source>
        <dbReference type="PROSITE" id="PS50127"/>
    </source>
</evidence>
<dbReference type="InterPro" id="IPR042522">
    <property type="entry name" value="Atg7_N_1"/>
</dbReference>
<feature type="region of interest" description="Disordered" evidence="14">
    <location>
        <begin position="1778"/>
        <end position="1838"/>
    </location>
</feature>
<evidence type="ECO:0000256" key="4">
    <source>
        <dbReference type="ARBA" id="ARBA00022723"/>
    </source>
</evidence>
<dbReference type="Proteomes" id="UP001331761">
    <property type="component" value="Unassembled WGS sequence"/>
</dbReference>
<dbReference type="GO" id="GO:0005634">
    <property type="term" value="C:nucleus"/>
    <property type="evidence" value="ECO:0007669"/>
    <property type="project" value="UniProtKB-SubCell"/>
</dbReference>
<dbReference type="Gene3D" id="3.10.110.10">
    <property type="entry name" value="Ubiquitin Conjugating Enzyme"/>
    <property type="match status" value="1"/>
</dbReference>
<dbReference type="InterPro" id="IPR013083">
    <property type="entry name" value="Znf_RING/FYVE/PHD"/>
</dbReference>
<keyword evidence="7 13" id="KW-0862">Zinc</keyword>
<evidence type="ECO:0000259" key="20">
    <source>
        <dbReference type="PROSITE" id="PS50157"/>
    </source>
</evidence>
<dbReference type="Gene3D" id="3.30.40.10">
    <property type="entry name" value="Zinc/RING finger domain, C3HC4 (zinc finger)"/>
    <property type="match status" value="1"/>
</dbReference>
<keyword evidence="23" id="KW-1185">Reference proteome</keyword>
<dbReference type="GO" id="GO:0003677">
    <property type="term" value="F:DNA binding"/>
    <property type="evidence" value="ECO:0007669"/>
    <property type="project" value="UniProtKB-KW"/>
</dbReference>
<dbReference type="Gene3D" id="3.40.140.70">
    <property type="entry name" value="Ubiquitin-like modifier-activating enzyme ATG7 N-terminal domain"/>
    <property type="match status" value="1"/>
</dbReference>
<dbReference type="Gene3D" id="3.30.160.60">
    <property type="entry name" value="Classic Zinc Finger"/>
    <property type="match status" value="3"/>
</dbReference>
<dbReference type="InterPro" id="IPR016135">
    <property type="entry name" value="UBQ-conjugating_enzyme/RWD"/>
</dbReference>
<reference evidence="22 23" key="1">
    <citation type="submission" date="2019-10" db="EMBL/GenBank/DDBJ databases">
        <title>Assembly and Annotation for the nematode Trichostrongylus colubriformis.</title>
        <authorList>
            <person name="Martin J."/>
        </authorList>
    </citation>
    <scope>NUCLEOTIDE SEQUENCE [LARGE SCALE GENOMIC DNA]</scope>
    <source>
        <strain evidence="22">G859</strain>
        <tissue evidence="22">Whole worm</tissue>
    </source>
</reference>
<feature type="domain" description="C2H2-type" evidence="20">
    <location>
        <begin position="1699"/>
        <end position="1722"/>
    </location>
</feature>
<feature type="zinc finger region" description="C3H1-type" evidence="13">
    <location>
        <begin position="166"/>
        <end position="192"/>
    </location>
</feature>
<dbReference type="InterPro" id="IPR000571">
    <property type="entry name" value="Znf_CCCH"/>
</dbReference>
<feature type="transmembrane region" description="Helical" evidence="15">
    <location>
        <begin position="622"/>
        <end position="644"/>
    </location>
</feature>
<dbReference type="PROSITE" id="PS50127">
    <property type="entry name" value="UBC_2"/>
    <property type="match status" value="1"/>
</dbReference>
<feature type="domain" description="CCHC-type" evidence="21">
    <location>
        <begin position="214"/>
        <end position="228"/>
    </location>
</feature>
<dbReference type="InterPro" id="IPR042523">
    <property type="entry name" value="Atg7_N_2"/>
</dbReference>
<dbReference type="SMART" id="SM00343">
    <property type="entry name" value="ZnF_C2HC"/>
    <property type="match status" value="2"/>
</dbReference>
<evidence type="ECO:0000256" key="7">
    <source>
        <dbReference type="ARBA" id="ARBA00022833"/>
    </source>
</evidence>
<dbReference type="InterPro" id="IPR032197">
    <property type="entry name" value="Atg7_N"/>
</dbReference>
<dbReference type="Pfam" id="PF00899">
    <property type="entry name" value="ThiF"/>
    <property type="match status" value="1"/>
</dbReference>
<feature type="transmembrane region" description="Helical" evidence="15">
    <location>
        <begin position="580"/>
        <end position="601"/>
    </location>
</feature>
<evidence type="ECO:0000313" key="23">
    <source>
        <dbReference type="Proteomes" id="UP001331761"/>
    </source>
</evidence>
<dbReference type="EMBL" id="WIXE01022898">
    <property type="protein sequence ID" value="KAK5967013.1"/>
    <property type="molecule type" value="Genomic_DNA"/>
</dbReference>
<feature type="region of interest" description="Disordered" evidence="14">
    <location>
        <begin position="465"/>
        <end position="488"/>
    </location>
</feature>
<dbReference type="SMART" id="SM00355">
    <property type="entry name" value="ZnF_C2H2"/>
    <property type="match status" value="6"/>
</dbReference>
<accession>A0AAN8FMP0</accession>
<dbReference type="Gene3D" id="4.10.1000.10">
    <property type="entry name" value="Zinc finger, CCCH-type"/>
    <property type="match status" value="2"/>
</dbReference>
<dbReference type="GO" id="GO:0019899">
    <property type="term" value="F:enzyme binding"/>
    <property type="evidence" value="ECO:0007669"/>
    <property type="project" value="UniProtKB-ARBA"/>
</dbReference>
<feature type="region of interest" description="Disordered" evidence="14">
    <location>
        <begin position="727"/>
        <end position="751"/>
    </location>
</feature>
<organism evidence="22 23">
    <name type="scientific">Trichostrongylus colubriformis</name>
    <name type="common">Black scour worm</name>
    <dbReference type="NCBI Taxonomy" id="6319"/>
    <lineage>
        <taxon>Eukaryota</taxon>
        <taxon>Metazoa</taxon>
        <taxon>Ecdysozoa</taxon>
        <taxon>Nematoda</taxon>
        <taxon>Chromadorea</taxon>
        <taxon>Rhabditida</taxon>
        <taxon>Rhabditina</taxon>
        <taxon>Rhabditomorpha</taxon>
        <taxon>Strongyloidea</taxon>
        <taxon>Trichostrongylidae</taxon>
        <taxon>Trichostrongylus</taxon>
    </lineage>
</organism>
<comment type="subcellular location">
    <subcellularLocation>
        <location evidence="1">Nucleus</location>
    </subcellularLocation>
</comment>
<dbReference type="InterPro" id="IPR036875">
    <property type="entry name" value="Znf_CCHC_sf"/>
</dbReference>
<keyword evidence="15" id="KW-1133">Transmembrane helix</keyword>
<evidence type="ECO:0000256" key="5">
    <source>
        <dbReference type="ARBA" id="ARBA00022737"/>
    </source>
</evidence>
<dbReference type="Gene3D" id="3.40.140.100">
    <property type="entry name" value="Ubiquitin-like modifier-activating enzyme ATG7 C-terminal domain"/>
    <property type="match status" value="1"/>
</dbReference>
<keyword evidence="9" id="KW-0805">Transcription regulation</keyword>
<dbReference type="PANTHER" id="PTHR23102:SF24">
    <property type="entry name" value="CLEAVAGE AND POLYADENYLATION SPECIFICITY FACTOR SUBUNIT 4"/>
    <property type="match status" value="1"/>
</dbReference>
<keyword evidence="10" id="KW-0238">DNA-binding</keyword>
<dbReference type="SUPFAM" id="SSF54236">
    <property type="entry name" value="Ubiquitin-like"/>
    <property type="match status" value="1"/>
</dbReference>
<dbReference type="InterPro" id="IPR045348">
    <property type="entry name" value="CPSF4/Yth1"/>
</dbReference>
<dbReference type="SUPFAM" id="SSF57756">
    <property type="entry name" value="Retrovirus zinc finger-like domains"/>
    <property type="match status" value="1"/>
</dbReference>
<evidence type="ECO:0000256" key="15">
    <source>
        <dbReference type="SAM" id="Phobius"/>
    </source>
</evidence>
<feature type="domain" description="Ubiquitin-like" evidence="16">
    <location>
        <begin position="1942"/>
        <end position="2015"/>
    </location>
</feature>
<dbReference type="Pfam" id="PF00179">
    <property type="entry name" value="UQ_con"/>
    <property type="match status" value="1"/>
</dbReference>
<dbReference type="InterPro" id="IPR036855">
    <property type="entry name" value="Znf_CCCH_sf"/>
</dbReference>
<dbReference type="PROSITE" id="PS50089">
    <property type="entry name" value="ZF_RING_2"/>
    <property type="match status" value="1"/>
</dbReference>
<dbReference type="GO" id="GO:0003723">
    <property type="term" value="F:RNA binding"/>
    <property type="evidence" value="ECO:0007669"/>
    <property type="project" value="UniProtKB-KW"/>
</dbReference>
<feature type="domain" description="UBC core" evidence="19">
    <location>
        <begin position="840"/>
        <end position="1015"/>
    </location>
</feature>
<feature type="transmembrane region" description="Helical" evidence="15">
    <location>
        <begin position="538"/>
        <end position="560"/>
    </location>
</feature>
<evidence type="ECO:0000256" key="14">
    <source>
        <dbReference type="SAM" id="MobiDB-lite"/>
    </source>
</evidence>
<feature type="domain" description="C2H2-type" evidence="20">
    <location>
        <begin position="1519"/>
        <end position="1546"/>
    </location>
</feature>
<dbReference type="SMART" id="SM00356">
    <property type="entry name" value="ZnF_C3H1"/>
    <property type="match status" value="5"/>
</dbReference>
<evidence type="ECO:0000256" key="12">
    <source>
        <dbReference type="ARBA" id="ARBA00023242"/>
    </source>
</evidence>
<dbReference type="Pfam" id="PF00096">
    <property type="entry name" value="zf-C2H2"/>
    <property type="match status" value="1"/>
</dbReference>
<feature type="compositionally biased region" description="Basic and acidic residues" evidence="14">
    <location>
        <begin position="1812"/>
        <end position="1836"/>
    </location>
</feature>
<evidence type="ECO:0000256" key="6">
    <source>
        <dbReference type="ARBA" id="ARBA00022771"/>
    </source>
</evidence>
<dbReference type="InterPro" id="IPR000594">
    <property type="entry name" value="ThiF_NAD_FAD-bd"/>
</dbReference>
<keyword evidence="6 13" id="KW-0863">Zinc-finger</keyword>
<feature type="zinc finger region" description="C3H1-type" evidence="13">
    <location>
        <begin position="85"/>
        <end position="112"/>
    </location>
</feature>
<evidence type="ECO:0000259" key="21">
    <source>
        <dbReference type="PROSITE" id="PS50158"/>
    </source>
</evidence>
<feature type="domain" description="C2H2-type" evidence="20">
    <location>
        <begin position="1619"/>
        <end position="1647"/>
    </location>
</feature>
<dbReference type="PROSITE" id="PS50158">
    <property type="entry name" value="ZF_CCHC"/>
    <property type="match status" value="2"/>
</dbReference>
<dbReference type="Pfam" id="PF16420">
    <property type="entry name" value="ATG7_N"/>
    <property type="match status" value="1"/>
</dbReference>
<feature type="domain" description="C3H1-type" evidence="18">
    <location>
        <begin position="141"/>
        <end position="165"/>
    </location>
</feature>
<keyword evidence="3" id="KW-0507">mRNA processing</keyword>
<feature type="region of interest" description="Disordered" evidence="14">
    <location>
        <begin position="304"/>
        <end position="359"/>
    </location>
</feature>
<dbReference type="InterPro" id="IPR029071">
    <property type="entry name" value="Ubiquitin-like_domsf"/>
</dbReference>
<dbReference type="InterPro" id="IPR036236">
    <property type="entry name" value="Znf_C2H2_sf"/>
</dbReference>
<protein>
    <recommendedName>
        <fullName evidence="2">Cleavage and polyadenylation specificity factor subunit 4</fullName>
    </recommendedName>
</protein>
<keyword evidence="15" id="KW-0472">Membrane</keyword>
<dbReference type="FunFam" id="3.30.160.60:FF:001228">
    <property type="entry name" value="Zinc finger protein 236"/>
    <property type="match status" value="1"/>
</dbReference>
<dbReference type="PROSITE" id="PS50053">
    <property type="entry name" value="UBIQUITIN_2"/>
    <property type="match status" value="1"/>
</dbReference>
<feature type="domain" description="C3H1-type" evidence="18">
    <location>
        <begin position="85"/>
        <end position="112"/>
    </location>
</feature>
<dbReference type="PROSITE" id="PS50157">
    <property type="entry name" value="ZINC_FINGER_C2H2_2"/>
    <property type="match status" value="4"/>
</dbReference>
<keyword evidence="8" id="KW-0694">RNA-binding</keyword>
<feature type="domain" description="C3H1-type" evidence="18">
    <location>
        <begin position="166"/>
        <end position="192"/>
    </location>
</feature>
<feature type="domain" description="RING-type" evidence="17">
    <location>
        <begin position="377"/>
        <end position="417"/>
    </location>
</feature>
<evidence type="ECO:0000256" key="8">
    <source>
        <dbReference type="ARBA" id="ARBA00022884"/>
    </source>
</evidence>
<dbReference type="SUPFAM" id="SSF57667">
    <property type="entry name" value="beta-beta-alpha zinc fingers"/>
    <property type="match status" value="1"/>
</dbReference>
<keyword evidence="15" id="KW-0812">Transmembrane</keyword>
<dbReference type="FunFam" id="4.10.1000.10:FF:000005">
    <property type="entry name" value="cleavage and polyadenylation specificity factor subunit 4"/>
    <property type="match status" value="1"/>
</dbReference>
<feature type="domain" description="CCHC-type" evidence="21">
    <location>
        <begin position="276"/>
        <end position="289"/>
    </location>
</feature>
<keyword evidence="12" id="KW-0539">Nucleus</keyword>
<evidence type="ECO:0000256" key="1">
    <source>
        <dbReference type="ARBA" id="ARBA00004123"/>
    </source>
</evidence>
<dbReference type="Gene3D" id="3.40.50.720">
    <property type="entry name" value="NAD(P)-binding Rossmann-like Domain"/>
    <property type="match status" value="1"/>
</dbReference>